<gene>
    <name evidence="1" type="ORF">Aci022_150</name>
</gene>
<evidence type="ECO:0000313" key="1">
    <source>
        <dbReference type="EMBL" id="AYD85842.1"/>
    </source>
</evidence>
<sequence length="53" mass="6266">MENFVVEYIEDGVENLFMYFHADNEQHAIEQFNEFFKDSVSDVKMVHCGYIVG</sequence>
<dbReference type="EMBL" id="MH800199">
    <property type="protein sequence ID" value="AYD85842.1"/>
    <property type="molecule type" value="Genomic_DNA"/>
</dbReference>
<name>A0A386KK99_9CAUD</name>
<accession>A0A386KK99</accession>
<keyword evidence="2" id="KW-1185">Reference proteome</keyword>
<reference evidence="1 2" key="1">
    <citation type="submission" date="2018-08" db="EMBL/GenBank/DDBJ databases">
        <title>Complete genome sequence of five Acinetobacter baumannii phages from Abidjan, Cote d'Ivoire.</title>
        <authorList>
            <person name="Essoh C."/>
            <person name="Vernadet J.-P."/>
            <person name="Vergnaud G."/>
            <person name="Resch G."/>
            <person name="Pourcel C."/>
        </authorList>
    </citation>
    <scope>NUCLEOTIDE SEQUENCE [LARGE SCALE GENOMIC DNA]</scope>
</reference>
<evidence type="ECO:0000313" key="2">
    <source>
        <dbReference type="Proteomes" id="UP000280659"/>
    </source>
</evidence>
<protein>
    <submittedName>
        <fullName evidence="1">Uncharacterized protein</fullName>
    </submittedName>
</protein>
<proteinExistence type="predicted"/>
<organism evidence="1 2">
    <name type="scientific">Acinetobacter phage vB_AbaM_B09_Aci02-2</name>
    <dbReference type="NCBI Taxonomy" id="2315467"/>
    <lineage>
        <taxon>Viruses</taxon>
        <taxon>Duplodnaviria</taxon>
        <taxon>Heunggongvirae</taxon>
        <taxon>Uroviricota</taxon>
        <taxon>Caudoviricetes</taxon>
        <taxon>Saclayvirus</taxon>
        <taxon>Saclayvirus Aci022</taxon>
    </lineage>
</organism>
<dbReference type="Proteomes" id="UP000280659">
    <property type="component" value="Segment"/>
</dbReference>